<reference evidence="2 3" key="1">
    <citation type="submission" date="2020-04" db="EMBL/GenBank/DDBJ databases">
        <title>Advantages and limits of metagenomic assembly and binning of a giant virus.</title>
        <authorList>
            <person name="Schulz F."/>
            <person name="Andreani J."/>
            <person name="Francis R."/>
            <person name="Boudjemaa H."/>
            <person name="Bou Khalil J.Y."/>
            <person name="Lee J."/>
            <person name="La Scola B."/>
            <person name="Woyke T."/>
        </authorList>
    </citation>
    <scope>NUCLEOTIDE SEQUENCE [LARGE SCALE GENOMIC DNA]</scope>
    <source>
        <strain evidence="2 3">FV1/VV64</strain>
    </source>
</reference>
<proteinExistence type="predicted"/>
<evidence type="ECO:0000313" key="2">
    <source>
        <dbReference type="EMBL" id="QKF94379.1"/>
    </source>
</evidence>
<protein>
    <submittedName>
        <fullName evidence="2">Uncharacterized protein</fullName>
    </submittedName>
</protein>
<evidence type="ECO:0000256" key="1">
    <source>
        <dbReference type="SAM" id="Phobius"/>
    </source>
</evidence>
<dbReference type="EMBL" id="MT418680">
    <property type="protein sequence ID" value="QKF94379.1"/>
    <property type="molecule type" value="Genomic_DNA"/>
</dbReference>
<accession>A0A7D3QWC7</accession>
<name>A0A7D3QWC7_9VIRU</name>
<dbReference type="Proteomes" id="UP001162001">
    <property type="component" value="Segment"/>
</dbReference>
<keyword evidence="1" id="KW-0812">Transmembrane</keyword>
<keyword evidence="1" id="KW-0472">Membrane</keyword>
<feature type="transmembrane region" description="Helical" evidence="1">
    <location>
        <begin position="145"/>
        <end position="163"/>
    </location>
</feature>
<evidence type="ECO:0000313" key="3">
    <source>
        <dbReference type="Proteomes" id="UP001162001"/>
    </source>
</evidence>
<keyword evidence="3" id="KW-1185">Reference proteome</keyword>
<sequence length="164" mass="19222">MILEHFEDNKDKDVNYNEDQGMFTIKGNSLLNIFGFGNTNIYEKDISISKINDLKKQADMTTLTDYDINILYNFAKKEFNFNGLLDDFKTTNIKDVFKNIKDENLMAHKLVEMAYDYDNAIKKGETPVIEKFTLDSNTIGLNKNYLLILIFFVLILITYFFLYK</sequence>
<organism evidence="2 3">
    <name type="scientific">Fadolivirus FV1/VV64</name>
    <dbReference type="NCBI Taxonomy" id="3070911"/>
    <lineage>
        <taxon>Viruses</taxon>
        <taxon>Varidnaviria</taxon>
        <taxon>Bamfordvirae</taxon>
        <taxon>Nucleocytoviricota</taxon>
        <taxon>Megaviricetes</taxon>
        <taxon>Imitervirales</taxon>
        <taxon>Mimiviridae</taxon>
        <taxon>Klosneuvirinae</taxon>
        <taxon>Fadolivirus</taxon>
        <taxon>Fadolivirus algeromassiliense</taxon>
    </lineage>
</organism>
<keyword evidence="1" id="KW-1133">Transmembrane helix</keyword>
<gene>
    <name evidence="2" type="ORF">Fadolivirus_1_921</name>
</gene>